<keyword evidence="1" id="KW-1133">Transmembrane helix</keyword>
<keyword evidence="3" id="KW-1185">Reference proteome</keyword>
<sequence>MKRQSGFTLIELVIVVVILGFLAVTAIPKFLDLTDQAKQANIEGMAGGFATGVSLARAQWEAEGRPNDSEGRNTVNYDGTDLYLTSPTSNSSTFRPGYPMGTSTTGLTSGNMTAAQCVQVWNGILSQPPKISSTETHLTNDSGIQYFAITISSEGNKGTNDNAVCAYFLVETLDKVTGGFGTPTTTDKGNNFTYDPASSRVAITINN</sequence>
<evidence type="ECO:0000313" key="3">
    <source>
        <dbReference type="Proteomes" id="UP001157186"/>
    </source>
</evidence>
<feature type="transmembrane region" description="Helical" evidence="1">
    <location>
        <begin position="12"/>
        <end position="31"/>
    </location>
</feature>
<dbReference type="Proteomes" id="UP001157186">
    <property type="component" value="Unassembled WGS sequence"/>
</dbReference>
<protein>
    <submittedName>
        <fullName evidence="2">MSHA biogenesis protein MshB</fullName>
    </submittedName>
</protein>
<reference evidence="2 3" key="1">
    <citation type="submission" date="2023-03" db="EMBL/GenBank/DDBJ databases">
        <title>Draft genome sequence of Thalassotalea insulae KCTC 62186T.</title>
        <authorList>
            <person name="Sawabe T."/>
        </authorList>
    </citation>
    <scope>NUCLEOTIDE SEQUENCE [LARGE SCALE GENOMIC DNA]</scope>
    <source>
        <strain evidence="2 3">KCTC 62186</strain>
    </source>
</reference>
<dbReference type="PROSITE" id="PS00409">
    <property type="entry name" value="PROKAR_NTER_METHYL"/>
    <property type="match status" value="1"/>
</dbReference>
<keyword evidence="1" id="KW-0472">Membrane</keyword>
<keyword evidence="1" id="KW-0812">Transmembrane</keyword>
<dbReference type="Gene3D" id="3.30.700.10">
    <property type="entry name" value="Glycoprotein, Type 4 Pilin"/>
    <property type="match status" value="1"/>
</dbReference>
<name>A0ABQ6GT57_9GAMM</name>
<dbReference type="InterPro" id="IPR045584">
    <property type="entry name" value="Pilin-like"/>
</dbReference>
<comment type="caution">
    <text evidence="2">The sequence shown here is derived from an EMBL/GenBank/DDBJ whole genome shotgun (WGS) entry which is preliminary data.</text>
</comment>
<proteinExistence type="predicted"/>
<dbReference type="Pfam" id="PF07963">
    <property type="entry name" value="N_methyl"/>
    <property type="match status" value="1"/>
</dbReference>
<accession>A0ABQ6GT57</accession>
<dbReference type="EMBL" id="BSST01000001">
    <property type="protein sequence ID" value="GLX77866.1"/>
    <property type="molecule type" value="Genomic_DNA"/>
</dbReference>
<organism evidence="2 3">
    <name type="scientific">Thalassotalea insulae</name>
    <dbReference type="NCBI Taxonomy" id="2056778"/>
    <lineage>
        <taxon>Bacteria</taxon>
        <taxon>Pseudomonadati</taxon>
        <taxon>Pseudomonadota</taxon>
        <taxon>Gammaproteobacteria</taxon>
        <taxon>Alteromonadales</taxon>
        <taxon>Colwelliaceae</taxon>
        <taxon>Thalassotalea</taxon>
    </lineage>
</organism>
<dbReference type="RefSeq" id="WP_284243760.1">
    <property type="nucleotide sequence ID" value="NZ_BSST01000001.1"/>
</dbReference>
<evidence type="ECO:0000256" key="1">
    <source>
        <dbReference type="SAM" id="Phobius"/>
    </source>
</evidence>
<dbReference type="InterPro" id="IPR012902">
    <property type="entry name" value="N_methyl_site"/>
</dbReference>
<dbReference type="SUPFAM" id="SSF54523">
    <property type="entry name" value="Pili subunits"/>
    <property type="match status" value="1"/>
</dbReference>
<dbReference type="NCBIfam" id="TIGR02532">
    <property type="entry name" value="IV_pilin_GFxxxE"/>
    <property type="match status" value="1"/>
</dbReference>
<gene>
    <name evidence="2" type="ORF">tinsulaeT_12060</name>
</gene>
<evidence type="ECO:0000313" key="2">
    <source>
        <dbReference type="EMBL" id="GLX77866.1"/>
    </source>
</evidence>